<feature type="domain" description="DUF7490" evidence="1">
    <location>
        <begin position="164"/>
        <end position="265"/>
    </location>
</feature>
<evidence type="ECO:0000313" key="2">
    <source>
        <dbReference type="EMBL" id="SEW27340.1"/>
    </source>
</evidence>
<dbReference type="OrthoDB" id="50312at2157"/>
<name>A0A1I0QJP6_9EURY</name>
<dbReference type="InterPro" id="IPR055913">
    <property type="entry name" value="DUF7490"/>
</dbReference>
<dbReference type="EMBL" id="FOJA01000001">
    <property type="protein sequence ID" value="SEW27340.1"/>
    <property type="molecule type" value="Genomic_DNA"/>
</dbReference>
<dbReference type="Pfam" id="PF24318">
    <property type="entry name" value="DUF7490"/>
    <property type="match status" value="2"/>
</dbReference>
<reference evidence="2 3" key="1">
    <citation type="submission" date="2016-10" db="EMBL/GenBank/DDBJ databases">
        <authorList>
            <person name="de Groot N.N."/>
        </authorList>
    </citation>
    <scope>NUCLEOTIDE SEQUENCE [LARGE SCALE GENOMIC DNA]</scope>
    <source>
        <strain evidence="2 3">CGMCC 1.5337</strain>
    </source>
</reference>
<proteinExistence type="predicted"/>
<dbReference type="Proteomes" id="UP000198518">
    <property type="component" value="Unassembled WGS sequence"/>
</dbReference>
<gene>
    <name evidence="2" type="ORF">SAMN04487945_2672</name>
</gene>
<protein>
    <recommendedName>
        <fullName evidence="1">DUF7490 domain-containing protein</fullName>
    </recommendedName>
</protein>
<dbReference type="AlphaFoldDB" id="A0A1I0QJP6"/>
<evidence type="ECO:0000313" key="3">
    <source>
        <dbReference type="Proteomes" id="UP000198518"/>
    </source>
</evidence>
<keyword evidence="3" id="KW-1185">Reference proteome</keyword>
<dbReference type="STRING" id="355548.SAMN04487945_2672"/>
<feature type="domain" description="DUF7490" evidence="1">
    <location>
        <begin position="41"/>
        <end position="145"/>
    </location>
</feature>
<accession>A0A1I0QJP6</accession>
<sequence>MDRERLLAVGIGVVVVASALAAVAIPGVVADTDREDVRPGRVDVEEVTIAADGTSSGTVDLSVTAYLDHRGGDSENVTVDVRAVGLDSGLVETTRSVDVDTISGDREVPVTVDVPVARDGGYRVETVLYADDQRVATVAKSVRGVGSVQAGGHVTFHRFGAGFPAVQYSVRDVDGNTTTLDVSTYLTNRGAEPSSDVSVALVVRQADSNVIAARTTVPVDDVDPGATVTPQATVDVPSEYNYYLDAILRKDGVVVDTARGAANLDPQERIEANTTVRDTGLRVEDFETTGGEQSEIDADGGGASGGDVPGFGPVVALLAVAAATILTAARRRSP</sequence>
<dbReference type="RefSeq" id="WP_089669966.1">
    <property type="nucleotide sequence ID" value="NZ_FOJA01000001.1"/>
</dbReference>
<organism evidence="2 3">
    <name type="scientific">Halobacterium jilantaiense</name>
    <dbReference type="NCBI Taxonomy" id="355548"/>
    <lineage>
        <taxon>Archaea</taxon>
        <taxon>Methanobacteriati</taxon>
        <taxon>Methanobacteriota</taxon>
        <taxon>Stenosarchaea group</taxon>
        <taxon>Halobacteria</taxon>
        <taxon>Halobacteriales</taxon>
        <taxon>Halobacteriaceae</taxon>
        <taxon>Halobacterium</taxon>
    </lineage>
</organism>
<evidence type="ECO:0000259" key="1">
    <source>
        <dbReference type="Pfam" id="PF24318"/>
    </source>
</evidence>